<dbReference type="GO" id="GO:0000287">
    <property type="term" value="F:magnesium ion binding"/>
    <property type="evidence" value="ECO:0007669"/>
    <property type="project" value="TreeGrafter"/>
</dbReference>
<dbReference type="GO" id="GO:0016791">
    <property type="term" value="F:phosphatase activity"/>
    <property type="evidence" value="ECO:0007669"/>
    <property type="project" value="UniProtKB-ARBA"/>
</dbReference>
<name>A0A6N2YUT9_ENTCA</name>
<gene>
    <name evidence="1" type="ORF">ECLFYP2_01394</name>
</gene>
<dbReference type="InterPro" id="IPR036412">
    <property type="entry name" value="HAD-like_sf"/>
</dbReference>
<protein>
    <submittedName>
        <fullName evidence="1">Bifunctional phosphatase/peptidyl-prolyl cis-trans isomerase</fullName>
    </submittedName>
</protein>
<dbReference type="InterPro" id="IPR000150">
    <property type="entry name" value="Cof"/>
</dbReference>
<dbReference type="NCBIfam" id="TIGR01484">
    <property type="entry name" value="HAD-SF-IIB"/>
    <property type="match status" value="1"/>
</dbReference>
<dbReference type="PANTHER" id="PTHR10000:SF25">
    <property type="entry name" value="PHOSPHATASE YKRA-RELATED"/>
    <property type="match status" value="1"/>
</dbReference>
<accession>A0A6N2YUT9</accession>
<reference evidence="1" key="1">
    <citation type="submission" date="2019-11" db="EMBL/GenBank/DDBJ databases">
        <authorList>
            <person name="Feng L."/>
        </authorList>
    </citation>
    <scope>NUCLEOTIDE SEQUENCE</scope>
    <source>
        <strain evidence="1">ECasseliflavusLFYP2</strain>
    </source>
</reference>
<dbReference type="EMBL" id="CACRTX010000003">
    <property type="protein sequence ID" value="VYT70123.1"/>
    <property type="molecule type" value="Genomic_DNA"/>
</dbReference>
<dbReference type="AlphaFoldDB" id="A0A6N2YUT9"/>
<dbReference type="SFLD" id="SFLDG01140">
    <property type="entry name" value="C2.B:_Phosphomannomutase_and_P"/>
    <property type="match status" value="1"/>
</dbReference>
<dbReference type="PROSITE" id="PS01229">
    <property type="entry name" value="COF_2"/>
    <property type="match status" value="1"/>
</dbReference>
<sequence length="268" mass="29393">MGSIMKDVKIIFFDVDGTLIDMSKKQISERMLVTLKALKNQGILLCIATGRSPIALPQFEGVTFDAFLTFNGSYCFNQAEGIHQNPIPKKDVQQIIENATALKRPVAIATKDRTVANGKDADLVEYFSFAHQEVIVAEDFDEVIQQQDIFQVMLGSGKEDYAKVMANTTEAKITAWWDRAVDIIPASSGKGSGIAKMLAYYGLDKSEAIAFGDGNNDIEMLEAVGWGLAMNNASDELKAIADEVIGHVAEEGIYHYCLENELLGEVVQ</sequence>
<dbReference type="InterPro" id="IPR023214">
    <property type="entry name" value="HAD_sf"/>
</dbReference>
<dbReference type="Gene3D" id="3.30.1240.10">
    <property type="match status" value="1"/>
</dbReference>
<dbReference type="GO" id="GO:0016853">
    <property type="term" value="F:isomerase activity"/>
    <property type="evidence" value="ECO:0007669"/>
    <property type="project" value="UniProtKB-KW"/>
</dbReference>
<evidence type="ECO:0000313" key="1">
    <source>
        <dbReference type="EMBL" id="VYT70123.1"/>
    </source>
</evidence>
<dbReference type="NCBIfam" id="TIGR00099">
    <property type="entry name" value="Cof-subfamily"/>
    <property type="match status" value="1"/>
</dbReference>
<proteinExistence type="predicted"/>
<dbReference type="GO" id="GO:0005829">
    <property type="term" value="C:cytosol"/>
    <property type="evidence" value="ECO:0007669"/>
    <property type="project" value="TreeGrafter"/>
</dbReference>
<organism evidence="1">
    <name type="scientific">Enterococcus casseliflavus</name>
    <name type="common">Enterococcus flavescens</name>
    <dbReference type="NCBI Taxonomy" id="37734"/>
    <lineage>
        <taxon>Bacteria</taxon>
        <taxon>Bacillati</taxon>
        <taxon>Bacillota</taxon>
        <taxon>Bacilli</taxon>
        <taxon>Lactobacillales</taxon>
        <taxon>Enterococcaceae</taxon>
        <taxon>Enterococcus</taxon>
    </lineage>
</organism>
<dbReference type="Gene3D" id="3.40.50.1000">
    <property type="entry name" value="HAD superfamily/HAD-like"/>
    <property type="match status" value="1"/>
</dbReference>
<dbReference type="SUPFAM" id="SSF56784">
    <property type="entry name" value="HAD-like"/>
    <property type="match status" value="1"/>
</dbReference>
<dbReference type="PANTHER" id="PTHR10000">
    <property type="entry name" value="PHOSPHOSERINE PHOSPHATASE"/>
    <property type="match status" value="1"/>
</dbReference>
<dbReference type="Pfam" id="PF08282">
    <property type="entry name" value="Hydrolase_3"/>
    <property type="match status" value="1"/>
</dbReference>
<dbReference type="InterPro" id="IPR006379">
    <property type="entry name" value="HAD-SF_hydro_IIB"/>
</dbReference>
<keyword evidence="1" id="KW-0413">Isomerase</keyword>
<dbReference type="SFLD" id="SFLDS00003">
    <property type="entry name" value="Haloacid_Dehalogenase"/>
    <property type="match status" value="1"/>
</dbReference>